<dbReference type="PANTHER" id="PTHR11575">
    <property type="entry name" value="5'-NUCLEOTIDASE-RELATED"/>
    <property type="match status" value="1"/>
</dbReference>
<dbReference type="InterPro" id="IPR008334">
    <property type="entry name" value="5'-Nucleotdase_C"/>
</dbReference>
<dbReference type="GO" id="GO:0006196">
    <property type="term" value="P:AMP catabolic process"/>
    <property type="evidence" value="ECO:0007669"/>
    <property type="project" value="TreeGrafter"/>
</dbReference>
<dbReference type="PANTHER" id="PTHR11575:SF24">
    <property type="entry name" value="5'-NUCLEOTIDASE"/>
    <property type="match status" value="1"/>
</dbReference>
<dbReference type="InterPro" id="IPR036907">
    <property type="entry name" value="5'-Nucleotdase_C_sf"/>
</dbReference>
<name>A0A915KF61_ROMCU</name>
<protein>
    <recommendedName>
        <fullName evidence="3">5'-nucleotidase</fullName>
        <ecNumber evidence="3">3.1.3.5</ecNumber>
    </recommendedName>
</protein>
<feature type="domain" description="5'-Nucleotidase C-terminal" evidence="4">
    <location>
        <begin position="8"/>
        <end position="151"/>
    </location>
</feature>
<dbReference type="AlphaFoldDB" id="A0A915KF61"/>
<comment type="catalytic activity">
    <reaction evidence="1">
        <text>a ribonucleoside 5'-phosphate + H2O = a ribonucleoside + phosphate</text>
        <dbReference type="Rhea" id="RHEA:12484"/>
        <dbReference type="ChEBI" id="CHEBI:15377"/>
        <dbReference type="ChEBI" id="CHEBI:18254"/>
        <dbReference type="ChEBI" id="CHEBI:43474"/>
        <dbReference type="ChEBI" id="CHEBI:58043"/>
        <dbReference type="EC" id="3.1.3.5"/>
    </reaction>
</comment>
<dbReference type="Gene3D" id="3.90.780.10">
    <property type="entry name" value="5'-Nucleotidase, C-terminal domain"/>
    <property type="match status" value="1"/>
</dbReference>
<dbReference type="Pfam" id="PF02872">
    <property type="entry name" value="5_nucleotid_C"/>
    <property type="match status" value="1"/>
</dbReference>
<comment type="similarity">
    <text evidence="2">Belongs to the 5'-nucleotidase family.</text>
</comment>
<reference evidence="6" key="1">
    <citation type="submission" date="2022-11" db="UniProtKB">
        <authorList>
            <consortium name="WormBaseParasite"/>
        </authorList>
    </citation>
    <scope>IDENTIFICATION</scope>
</reference>
<evidence type="ECO:0000256" key="3">
    <source>
        <dbReference type="ARBA" id="ARBA00012643"/>
    </source>
</evidence>
<dbReference type="SUPFAM" id="SSF55816">
    <property type="entry name" value="5'-nucleotidase (syn. UDP-sugar hydrolase), C-terminal domain"/>
    <property type="match status" value="1"/>
</dbReference>
<proteinExistence type="inferred from homology"/>
<evidence type="ECO:0000313" key="6">
    <source>
        <dbReference type="WBParaSite" id="nRc.2.0.1.t36589-RA"/>
    </source>
</evidence>
<sequence length="200" mass="22560">PTEPIFGLAVLNSGGIRQFSAKAGSNITLSNLYSVLPFSNKITVLRLNGSLLYRMFERSIEKFSTLSRHGKFLQVSSGVRIVYDLDCERRDKDNNSFSYHLHNISSLIVPCIFNCRRNGTFIVENEEAKIDGTYLVAMTTFMATGGDGYGFLNDEKLLTNNLGDDLDIDVALEYFEKIKPIRMTVQNRILMNSLDCVEHL</sequence>
<dbReference type="WBParaSite" id="nRc.2.0.1.t36589-RA">
    <property type="protein sequence ID" value="nRc.2.0.1.t36589-RA"/>
    <property type="gene ID" value="nRc.2.0.1.g36589"/>
</dbReference>
<dbReference type="GO" id="GO:0008253">
    <property type="term" value="F:5'-nucleotidase activity"/>
    <property type="evidence" value="ECO:0007669"/>
    <property type="project" value="UniProtKB-EC"/>
</dbReference>
<dbReference type="GO" id="GO:0005886">
    <property type="term" value="C:plasma membrane"/>
    <property type="evidence" value="ECO:0007669"/>
    <property type="project" value="TreeGrafter"/>
</dbReference>
<accession>A0A915KF61</accession>
<evidence type="ECO:0000256" key="1">
    <source>
        <dbReference type="ARBA" id="ARBA00000815"/>
    </source>
</evidence>
<evidence type="ECO:0000259" key="4">
    <source>
        <dbReference type="Pfam" id="PF02872"/>
    </source>
</evidence>
<dbReference type="EC" id="3.1.3.5" evidence="3"/>
<dbReference type="InterPro" id="IPR006179">
    <property type="entry name" value="5_nucleotidase/apyrase"/>
</dbReference>
<keyword evidence="5" id="KW-1185">Reference proteome</keyword>
<dbReference type="Proteomes" id="UP000887565">
    <property type="component" value="Unplaced"/>
</dbReference>
<organism evidence="5 6">
    <name type="scientific">Romanomermis culicivorax</name>
    <name type="common">Nematode worm</name>
    <dbReference type="NCBI Taxonomy" id="13658"/>
    <lineage>
        <taxon>Eukaryota</taxon>
        <taxon>Metazoa</taxon>
        <taxon>Ecdysozoa</taxon>
        <taxon>Nematoda</taxon>
        <taxon>Enoplea</taxon>
        <taxon>Dorylaimia</taxon>
        <taxon>Mermithida</taxon>
        <taxon>Mermithoidea</taxon>
        <taxon>Mermithidae</taxon>
        <taxon>Romanomermis</taxon>
    </lineage>
</organism>
<evidence type="ECO:0000256" key="2">
    <source>
        <dbReference type="ARBA" id="ARBA00006654"/>
    </source>
</evidence>
<dbReference type="PRINTS" id="PR01607">
    <property type="entry name" value="APYRASEFAMLY"/>
</dbReference>
<evidence type="ECO:0000313" key="5">
    <source>
        <dbReference type="Proteomes" id="UP000887565"/>
    </source>
</evidence>